<dbReference type="PANTHER" id="PTHR10177">
    <property type="entry name" value="CYCLINS"/>
    <property type="match status" value="1"/>
</dbReference>
<dbReference type="InterPro" id="IPR039361">
    <property type="entry name" value="Cyclin"/>
</dbReference>
<gene>
    <name evidence="7" type="ORF">BV898_05072</name>
</gene>
<dbReference type="InterPro" id="IPR036915">
    <property type="entry name" value="Cyclin-like_sf"/>
</dbReference>
<feature type="domain" description="Cyclin-like" evidence="5">
    <location>
        <begin position="237"/>
        <end position="321"/>
    </location>
</feature>
<dbReference type="Pfam" id="PF02984">
    <property type="entry name" value="Cyclin_C"/>
    <property type="match status" value="1"/>
</dbReference>
<dbReference type="AlphaFoldDB" id="A0A1W0X0I7"/>
<dbReference type="InterPro" id="IPR006671">
    <property type="entry name" value="Cyclin_N"/>
</dbReference>
<dbReference type="PROSITE" id="PS00292">
    <property type="entry name" value="CYCLINS"/>
    <property type="match status" value="1"/>
</dbReference>
<evidence type="ECO:0000259" key="5">
    <source>
        <dbReference type="SMART" id="SM00385"/>
    </source>
</evidence>
<name>A0A1W0X0I7_HYPEX</name>
<dbReference type="Proteomes" id="UP000192578">
    <property type="component" value="Unassembled WGS sequence"/>
</dbReference>
<dbReference type="SUPFAM" id="SSF47954">
    <property type="entry name" value="Cyclin-like"/>
    <property type="match status" value="2"/>
</dbReference>
<comment type="caution">
    <text evidence="7">The sequence shown here is derived from an EMBL/GenBank/DDBJ whole genome shotgun (WGS) entry which is preliminary data.</text>
</comment>
<sequence>MASLLNRLGNQSHLAATGTHKTTKYPVIPSLSGLAKASKEPEVTTDKDNAAKATHNKRIRVAQETVRTAGKENGLINLRRRPDDVKDIYADDISNEALVVAYVEHIYAYLRKREAVRVSASYMEGMSINTRMRSILMDWIVSVAYKFKMCQDSLFLAVDIIDRFLAIPELDATKDELQLIGVTSMFIASKFEEVYPPELDDFVFISDSACSRSQILETEMMITNALDFDFSRPHTSHFLRRVSKAASADTSEYSTAKYFAELTLLSIDFVAIAPSLTAAASLYLTLLMRRGISQAHWNAELRFYSGYEESEVKPVAGKLLELVRSTPRSKQQCIYKKYCSTKLQEVAVEAATTAEEIAHYFRH</sequence>
<dbReference type="FunFam" id="1.10.472.10:FF:000001">
    <property type="entry name" value="G2/mitotic-specific cyclin"/>
    <property type="match status" value="1"/>
</dbReference>
<reference evidence="8" key="1">
    <citation type="submission" date="2017-01" db="EMBL/GenBank/DDBJ databases">
        <title>Comparative genomics of anhydrobiosis in the tardigrade Hypsibius dujardini.</title>
        <authorList>
            <person name="Yoshida Y."/>
            <person name="Koutsovoulos G."/>
            <person name="Laetsch D."/>
            <person name="Stevens L."/>
            <person name="Kumar S."/>
            <person name="Horikawa D."/>
            <person name="Ishino K."/>
            <person name="Komine S."/>
            <person name="Tomita M."/>
            <person name="Blaxter M."/>
            <person name="Arakawa K."/>
        </authorList>
    </citation>
    <scope>NUCLEOTIDE SEQUENCE [LARGE SCALE GENOMIC DNA]</scope>
    <source>
        <strain evidence="8">Z151</strain>
    </source>
</reference>
<evidence type="ECO:0000313" key="8">
    <source>
        <dbReference type="Proteomes" id="UP000192578"/>
    </source>
</evidence>
<feature type="domain" description="Cyclin-like" evidence="5">
    <location>
        <begin position="138"/>
        <end position="224"/>
    </location>
</feature>
<comment type="similarity">
    <text evidence="4">Belongs to the cyclin family.</text>
</comment>
<keyword evidence="1" id="KW-0132">Cell division</keyword>
<evidence type="ECO:0000256" key="2">
    <source>
        <dbReference type="ARBA" id="ARBA00023127"/>
    </source>
</evidence>
<evidence type="ECO:0000259" key="6">
    <source>
        <dbReference type="SMART" id="SM01332"/>
    </source>
</evidence>
<dbReference type="PIRSF" id="PIRSF001771">
    <property type="entry name" value="Cyclin_A_B_D_E"/>
    <property type="match status" value="1"/>
</dbReference>
<keyword evidence="2 4" id="KW-0195">Cyclin</keyword>
<evidence type="ECO:0000313" key="7">
    <source>
        <dbReference type="EMBL" id="OQV20997.1"/>
    </source>
</evidence>
<dbReference type="InterPro" id="IPR048258">
    <property type="entry name" value="Cyclins_cyclin-box"/>
</dbReference>
<dbReference type="GO" id="GO:0051301">
    <property type="term" value="P:cell division"/>
    <property type="evidence" value="ECO:0007669"/>
    <property type="project" value="UniProtKB-KW"/>
</dbReference>
<dbReference type="OrthoDB" id="5590282at2759"/>
<proteinExistence type="inferred from homology"/>
<dbReference type="InterPro" id="IPR004367">
    <property type="entry name" value="Cyclin_C-dom"/>
</dbReference>
<protein>
    <submittedName>
        <fullName evidence="7">G2/mitotic-specific cyclin-B2</fullName>
    </submittedName>
</protein>
<accession>A0A1W0X0I7</accession>
<evidence type="ECO:0000256" key="3">
    <source>
        <dbReference type="ARBA" id="ARBA00023306"/>
    </source>
</evidence>
<dbReference type="GO" id="GO:0016538">
    <property type="term" value="F:cyclin-dependent protein serine/threonine kinase regulator activity"/>
    <property type="evidence" value="ECO:0007669"/>
    <property type="project" value="InterPro"/>
</dbReference>
<dbReference type="SMART" id="SM01332">
    <property type="entry name" value="Cyclin_C"/>
    <property type="match status" value="1"/>
</dbReference>
<evidence type="ECO:0000256" key="4">
    <source>
        <dbReference type="RuleBase" id="RU000383"/>
    </source>
</evidence>
<dbReference type="GO" id="GO:0044772">
    <property type="term" value="P:mitotic cell cycle phase transition"/>
    <property type="evidence" value="ECO:0007669"/>
    <property type="project" value="InterPro"/>
</dbReference>
<dbReference type="InterPro" id="IPR046965">
    <property type="entry name" value="Cyclin_A/B-like"/>
</dbReference>
<organism evidence="7 8">
    <name type="scientific">Hypsibius exemplaris</name>
    <name type="common">Freshwater tardigrade</name>
    <dbReference type="NCBI Taxonomy" id="2072580"/>
    <lineage>
        <taxon>Eukaryota</taxon>
        <taxon>Metazoa</taxon>
        <taxon>Ecdysozoa</taxon>
        <taxon>Tardigrada</taxon>
        <taxon>Eutardigrada</taxon>
        <taxon>Parachela</taxon>
        <taxon>Hypsibioidea</taxon>
        <taxon>Hypsibiidae</taxon>
        <taxon>Hypsibius</taxon>
    </lineage>
</organism>
<feature type="domain" description="Cyclin C-terminal" evidence="6">
    <location>
        <begin position="233"/>
        <end position="352"/>
    </location>
</feature>
<dbReference type="EMBL" id="MTYJ01000026">
    <property type="protein sequence ID" value="OQV20997.1"/>
    <property type="molecule type" value="Genomic_DNA"/>
</dbReference>
<evidence type="ECO:0000256" key="1">
    <source>
        <dbReference type="ARBA" id="ARBA00022618"/>
    </source>
</evidence>
<dbReference type="Gene3D" id="1.10.472.10">
    <property type="entry name" value="Cyclin-like"/>
    <property type="match status" value="2"/>
</dbReference>
<dbReference type="InterPro" id="IPR013763">
    <property type="entry name" value="Cyclin-like_dom"/>
</dbReference>
<keyword evidence="3" id="KW-0131">Cell cycle</keyword>
<dbReference type="Pfam" id="PF00134">
    <property type="entry name" value="Cyclin_N"/>
    <property type="match status" value="1"/>
</dbReference>
<dbReference type="SMART" id="SM00385">
    <property type="entry name" value="CYCLIN"/>
    <property type="match status" value="2"/>
</dbReference>
<keyword evidence="8" id="KW-1185">Reference proteome</keyword>